<dbReference type="Pfam" id="PF07715">
    <property type="entry name" value="Plug"/>
    <property type="match status" value="1"/>
</dbReference>
<dbReference type="NCBIfam" id="TIGR04056">
    <property type="entry name" value="OMP_RagA_SusC"/>
    <property type="match status" value="1"/>
</dbReference>
<dbReference type="SUPFAM" id="SSF56935">
    <property type="entry name" value="Porins"/>
    <property type="match status" value="1"/>
</dbReference>
<gene>
    <name evidence="9" type="ORF">FSB73_00215</name>
</gene>
<dbReference type="KEGG" id="agi:FSB73_00215"/>
<evidence type="ECO:0000256" key="1">
    <source>
        <dbReference type="ARBA" id="ARBA00004571"/>
    </source>
</evidence>
<dbReference type="Pfam" id="PF13715">
    <property type="entry name" value="CarbopepD_reg_2"/>
    <property type="match status" value="1"/>
</dbReference>
<dbReference type="SUPFAM" id="SSF49464">
    <property type="entry name" value="Carboxypeptidase regulatory domain-like"/>
    <property type="match status" value="1"/>
</dbReference>
<dbReference type="NCBIfam" id="TIGR04057">
    <property type="entry name" value="SusC_RagA_signa"/>
    <property type="match status" value="1"/>
</dbReference>
<sequence>MEYYSLPKKLGACACLYSKFFKAMRLIVIILLATMLQVSARTTAQSVTLKKSHITLKEALKSLEHQTGYAFLWSDKLVEKAHPVSVNINSSTLAHALDMILSDQPFTYRIEDKFVYIIPSARRSKIPESIIQQRVITGVVEDTTGIPIAGASILIKGTNKGTLTDGNGNFVIAVKKGDILVISHLGYSSKELTVNDEQELTVMLLNTNNNLDDIVIVGYGTQKRSDVTGAIASIGQKDLRQSPVANLSNAVAGRLPGLIAIQNSGEPGADGSNLYIRGLGTTGSNTPLVLVDGIERDFSNLDPNEISDITILKDAASTAIYGIKGANGVILVTTRRGKNAKPSISVTGQNGWQSPTRLPKYANSYDALHLFREGLENDGLSTTQYTDSIINLYKDRSSPAYKYLYPDVDWMDVMLKPYSLMTQGNLNVTGGNNFAKYFVSMSYLRQNGLYNFENQINQYDIQAVTNKYNFRSNIDLQITKDLTMELNLGAIVRDRNYPGTSAQSIFNDMKQIPSWYFPLENPDGSVPGRPNVTSPYELLVNSGYQRLFETQLQSTAGFKWDMHYFLPGLSSRVRLSFDNLNYRNVTRSLNGSTYEYLLLPGVSADTVTDLAASGTYETIRQGDGTLGYDVGANGRRRTTLELYLNYDRQFGKHGVHGVLVYNQSSYFADVSGGQGNAVAGLPYKYDGLVGRVSYNYDDRYLLELNAGYNGSENFAAGHRLGFFPAVSAGWEISKEKFMADNPAWQFVDHLKIRGSYGIVGNDRIGGDRFLYMSTWTISDDGYVFGQNRDGNSYSGAHEVQTGNPDITWEKSKNANVGLDIGLWKNELSITADYFWNHRNNILLTSLLVPATLGLIDIPPTNGGIINNHGFEVSLEHRKDFGNQGYFVRFNASYAQNKIIYYAEPDFTGREWQAVTGTQIMQHNGYTALGFFKSAEDIANSPDQSFFGQVQPGDIKYKDLNGDNIINSLDKGFIPGSPTPTTTLGLSLGYHYKNLDASIFFQSGLGGSIMTIGSGIFPFDRFAGVLADVKDNHWVASNPDGHYDYPRMSSQVNTNNQEPSTFWVRSGNYLRLKTFELGYSFPKSWLKTIGIDNARIFVNGINLFTWDKLKIFDPEIADGGTGTYPQQKVINAGLNFSF</sequence>
<evidence type="ECO:0000256" key="5">
    <source>
        <dbReference type="ARBA" id="ARBA00023136"/>
    </source>
</evidence>
<dbReference type="InterPro" id="IPR023996">
    <property type="entry name" value="TonB-dep_OMP_SusC/RagA"/>
</dbReference>
<keyword evidence="4 7" id="KW-0812">Transmembrane</keyword>
<dbReference type="Gene3D" id="2.60.40.1120">
    <property type="entry name" value="Carboxypeptidase-like, regulatory domain"/>
    <property type="match status" value="1"/>
</dbReference>
<dbReference type="EMBL" id="CP042434">
    <property type="protein sequence ID" value="QEC70369.1"/>
    <property type="molecule type" value="Genomic_DNA"/>
</dbReference>
<dbReference type="AlphaFoldDB" id="A0A5B8VGG8"/>
<dbReference type="InterPro" id="IPR012910">
    <property type="entry name" value="Plug_dom"/>
</dbReference>
<protein>
    <submittedName>
        <fullName evidence="9">TonB-dependent receptor</fullName>
    </submittedName>
</protein>
<proteinExistence type="inferred from homology"/>
<evidence type="ECO:0000259" key="8">
    <source>
        <dbReference type="Pfam" id="PF07715"/>
    </source>
</evidence>
<evidence type="ECO:0000256" key="2">
    <source>
        <dbReference type="ARBA" id="ARBA00022448"/>
    </source>
</evidence>
<evidence type="ECO:0000313" key="9">
    <source>
        <dbReference type="EMBL" id="QEC70369.1"/>
    </source>
</evidence>
<evidence type="ECO:0000256" key="7">
    <source>
        <dbReference type="PROSITE-ProRule" id="PRU01360"/>
    </source>
</evidence>
<dbReference type="Gene3D" id="2.40.170.20">
    <property type="entry name" value="TonB-dependent receptor, beta-barrel domain"/>
    <property type="match status" value="1"/>
</dbReference>
<reference evidence="9 10" key="1">
    <citation type="journal article" date="2017" name="Int. J. Syst. Evol. Microbiol.">
        <title>Arachidicoccus ginsenosidivorans sp. nov., with ginsenoside-converting activity isolated from ginseng cultivating soil.</title>
        <authorList>
            <person name="Siddiqi M.Z."/>
            <person name="Aslam Z."/>
            <person name="Im W.T."/>
        </authorList>
    </citation>
    <scope>NUCLEOTIDE SEQUENCE [LARGE SCALE GENOMIC DNA]</scope>
    <source>
        <strain evidence="9 10">Gsoil 809</strain>
    </source>
</reference>
<evidence type="ECO:0000256" key="6">
    <source>
        <dbReference type="ARBA" id="ARBA00023237"/>
    </source>
</evidence>
<comment type="subcellular location">
    <subcellularLocation>
        <location evidence="1 7">Cell outer membrane</location>
        <topology evidence="1 7">Multi-pass membrane protein</topology>
    </subcellularLocation>
</comment>
<dbReference type="InterPro" id="IPR008969">
    <property type="entry name" value="CarboxyPept-like_regulatory"/>
</dbReference>
<keyword evidence="6 7" id="KW-0998">Cell outer membrane</keyword>
<dbReference type="Proteomes" id="UP000321291">
    <property type="component" value="Chromosome"/>
</dbReference>
<keyword evidence="10" id="KW-1185">Reference proteome</keyword>
<dbReference type="Gene3D" id="2.170.130.10">
    <property type="entry name" value="TonB-dependent receptor, plug domain"/>
    <property type="match status" value="1"/>
</dbReference>
<organism evidence="9 10">
    <name type="scientific">Arachidicoccus ginsenosidivorans</name>
    <dbReference type="NCBI Taxonomy" id="496057"/>
    <lineage>
        <taxon>Bacteria</taxon>
        <taxon>Pseudomonadati</taxon>
        <taxon>Bacteroidota</taxon>
        <taxon>Chitinophagia</taxon>
        <taxon>Chitinophagales</taxon>
        <taxon>Chitinophagaceae</taxon>
        <taxon>Arachidicoccus</taxon>
    </lineage>
</organism>
<comment type="similarity">
    <text evidence="7">Belongs to the TonB-dependent receptor family.</text>
</comment>
<dbReference type="InterPro" id="IPR023997">
    <property type="entry name" value="TonB-dep_OMP_SusC/RagA_CS"/>
</dbReference>
<dbReference type="PROSITE" id="PS52016">
    <property type="entry name" value="TONB_DEPENDENT_REC_3"/>
    <property type="match status" value="1"/>
</dbReference>
<keyword evidence="5 7" id="KW-0472">Membrane</keyword>
<feature type="domain" description="TonB-dependent receptor plug" evidence="8">
    <location>
        <begin position="224"/>
        <end position="329"/>
    </location>
</feature>
<name>A0A5B8VGG8_9BACT</name>
<accession>A0A5B8VGG8</accession>
<evidence type="ECO:0000313" key="10">
    <source>
        <dbReference type="Proteomes" id="UP000321291"/>
    </source>
</evidence>
<dbReference type="InterPro" id="IPR037066">
    <property type="entry name" value="Plug_dom_sf"/>
</dbReference>
<keyword evidence="2 7" id="KW-0813">Transport</keyword>
<dbReference type="FunFam" id="2.170.130.10:FF:000003">
    <property type="entry name" value="SusC/RagA family TonB-linked outer membrane protein"/>
    <property type="match status" value="1"/>
</dbReference>
<evidence type="ECO:0000256" key="4">
    <source>
        <dbReference type="ARBA" id="ARBA00022692"/>
    </source>
</evidence>
<keyword evidence="3 7" id="KW-1134">Transmembrane beta strand</keyword>
<evidence type="ECO:0000256" key="3">
    <source>
        <dbReference type="ARBA" id="ARBA00022452"/>
    </source>
</evidence>
<keyword evidence="9" id="KW-0675">Receptor</keyword>
<dbReference type="InterPro" id="IPR039426">
    <property type="entry name" value="TonB-dep_rcpt-like"/>
</dbReference>
<dbReference type="GO" id="GO:0009279">
    <property type="term" value="C:cell outer membrane"/>
    <property type="evidence" value="ECO:0007669"/>
    <property type="project" value="UniProtKB-SubCell"/>
</dbReference>
<dbReference type="InterPro" id="IPR036942">
    <property type="entry name" value="Beta-barrel_TonB_sf"/>
</dbReference>